<evidence type="ECO:0000313" key="1">
    <source>
        <dbReference type="EnsemblProtists" id="EOD34168"/>
    </source>
</evidence>
<protein>
    <submittedName>
        <fullName evidence="1">Uncharacterized protein</fullName>
    </submittedName>
</protein>
<organism evidence="1 2">
    <name type="scientific">Emiliania huxleyi (strain CCMP1516)</name>
    <dbReference type="NCBI Taxonomy" id="280463"/>
    <lineage>
        <taxon>Eukaryota</taxon>
        <taxon>Haptista</taxon>
        <taxon>Haptophyta</taxon>
        <taxon>Prymnesiophyceae</taxon>
        <taxon>Isochrysidales</taxon>
        <taxon>Noelaerhabdaceae</taxon>
        <taxon>Emiliania</taxon>
    </lineage>
</organism>
<dbReference type="KEGG" id="ehx:EMIHUDRAFT_449279"/>
<dbReference type="RefSeq" id="XP_005786597.1">
    <property type="nucleotide sequence ID" value="XM_005786540.1"/>
</dbReference>
<proteinExistence type="predicted"/>
<accession>A0A0D3KEI3</accession>
<name>A0A0D3KEI3_EMIH1</name>
<reference evidence="1" key="2">
    <citation type="submission" date="2024-10" db="UniProtKB">
        <authorList>
            <consortium name="EnsemblProtists"/>
        </authorList>
    </citation>
    <scope>IDENTIFICATION</scope>
</reference>
<sequence>MPLATLAAAFASAPDLPPPPPPPSDNDLFEKLQWQMPRSVPTSTGASALQRMLLGQHCEEVVSTSVCPDQFFAFLSVEPSVVLFPDRRTGLQYSPGFRWVATFPECASYLPTQHGPERNGFSVLASTGTNTRGHLEAGAVLLRFENTTSADHGWRSLAGKQQCTVQCLLRDLRTRAIRVRTMHVPCPSDTSERALAPGKAGCASEGEATMLLHPAGIRVTDPDSALEGGCAVAREAAGLPGEQVGA</sequence>
<dbReference type="Proteomes" id="UP000013827">
    <property type="component" value="Unassembled WGS sequence"/>
</dbReference>
<dbReference type="GeneID" id="17279439"/>
<keyword evidence="2" id="KW-1185">Reference proteome</keyword>
<reference evidence="2" key="1">
    <citation type="journal article" date="2013" name="Nature">
        <title>Pan genome of the phytoplankton Emiliania underpins its global distribution.</title>
        <authorList>
            <person name="Read B.A."/>
            <person name="Kegel J."/>
            <person name="Klute M.J."/>
            <person name="Kuo A."/>
            <person name="Lefebvre S.C."/>
            <person name="Maumus F."/>
            <person name="Mayer C."/>
            <person name="Miller J."/>
            <person name="Monier A."/>
            <person name="Salamov A."/>
            <person name="Young J."/>
            <person name="Aguilar M."/>
            <person name="Claverie J.M."/>
            <person name="Frickenhaus S."/>
            <person name="Gonzalez K."/>
            <person name="Herman E.K."/>
            <person name="Lin Y.C."/>
            <person name="Napier J."/>
            <person name="Ogata H."/>
            <person name="Sarno A.F."/>
            <person name="Shmutz J."/>
            <person name="Schroeder D."/>
            <person name="de Vargas C."/>
            <person name="Verret F."/>
            <person name="von Dassow P."/>
            <person name="Valentin K."/>
            <person name="Van de Peer Y."/>
            <person name="Wheeler G."/>
            <person name="Dacks J.B."/>
            <person name="Delwiche C.F."/>
            <person name="Dyhrman S.T."/>
            <person name="Glockner G."/>
            <person name="John U."/>
            <person name="Richards T."/>
            <person name="Worden A.Z."/>
            <person name="Zhang X."/>
            <person name="Grigoriev I.V."/>
            <person name="Allen A.E."/>
            <person name="Bidle K."/>
            <person name="Borodovsky M."/>
            <person name="Bowler C."/>
            <person name="Brownlee C."/>
            <person name="Cock J.M."/>
            <person name="Elias M."/>
            <person name="Gladyshev V.N."/>
            <person name="Groth M."/>
            <person name="Guda C."/>
            <person name="Hadaegh A."/>
            <person name="Iglesias-Rodriguez M.D."/>
            <person name="Jenkins J."/>
            <person name="Jones B.M."/>
            <person name="Lawson T."/>
            <person name="Leese F."/>
            <person name="Lindquist E."/>
            <person name="Lobanov A."/>
            <person name="Lomsadze A."/>
            <person name="Malik S.B."/>
            <person name="Marsh M.E."/>
            <person name="Mackinder L."/>
            <person name="Mock T."/>
            <person name="Mueller-Roeber B."/>
            <person name="Pagarete A."/>
            <person name="Parker M."/>
            <person name="Probert I."/>
            <person name="Quesneville H."/>
            <person name="Raines C."/>
            <person name="Rensing S.A."/>
            <person name="Riano-Pachon D.M."/>
            <person name="Richier S."/>
            <person name="Rokitta S."/>
            <person name="Shiraiwa Y."/>
            <person name="Soanes D.M."/>
            <person name="van der Giezen M."/>
            <person name="Wahlund T.M."/>
            <person name="Williams B."/>
            <person name="Wilson W."/>
            <person name="Wolfe G."/>
            <person name="Wurch L.L."/>
        </authorList>
    </citation>
    <scope>NUCLEOTIDE SEQUENCE</scope>
</reference>
<dbReference type="EnsemblProtists" id="EOD34168">
    <property type="protein sequence ID" value="EOD34168"/>
    <property type="gene ID" value="EMIHUDRAFT_449279"/>
</dbReference>
<evidence type="ECO:0000313" key="2">
    <source>
        <dbReference type="Proteomes" id="UP000013827"/>
    </source>
</evidence>
<dbReference type="PaxDb" id="2903-EOD34168"/>
<dbReference type="AlphaFoldDB" id="A0A0D3KEI3"/>
<dbReference type="HOGENOM" id="CLU_1131517_0_0_1"/>